<dbReference type="GO" id="GO:0006233">
    <property type="term" value="P:dTDP biosynthetic process"/>
    <property type="evidence" value="ECO:0007669"/>
    <property type="project" value="InterPro"/>
</dbReference>
<evidence type="ECO:0000256" key="2">
    <source>
        <dbReference type="ARBA" id="ARBA00022679"/>
    </source>
</evidence>
<comment type="function">
    <text evidence="8">Phosphorylation of dTMP to form dTDP in both de novo and salvage pathways of dTTP synthesis.</text>
</comment>
<evidence type="ECO:0000256" key="1">
    <source>
        <dbReference type="ARBA" id="ARBA00009776"/>
    </source>
</evidence>
<organism evidence="10 11">
    <name type="scientific">Dissulfurirhabdus thermomarina</name>
    <dbReference type="NCBI Taxonomy" id="1765737"/>
    <lineage>
        <taxon>Bacteria</taxon>
        <taxon>Deltaproteobacteria</taxon>
        <taxon>Dissulfurirhabdaceae</taxon>
        <taxon>Dissulfurirhabdus</taxon>
    </lineage>
</organism>
<dbReference type="PANTHER" id="PTHR10344:SF4">
    <property type="entry name" value="UMP-CMP KINASE 2, MITOCHONDRIAL"/>
    <property type="match status" value="1"/>
</dbReference>
<dbReference type="GO" id="GO:0005829">
    <property type="term" value="C:cytosol"/>
    <property type="evidence" value="ECO:0007669"/>
    <property type="project" value="TreeGrafter"/>
</dbReference>
<comment type="catalytic activity">
    <reaction evidence="7 8">
        <text>dTMP + ATP = dTDP + ADP</text>
        <dbReference type="Rhea" id="RHEA:13517"/>
        <dbReference type="ChEBI" id="CHEBI:30616"/>
        <dbReference type="ChEBI" id="CHEBI:58369"/>
        <dbReference type="ChEBI" id="CHEBI:63528"/>
        <dbReference type="ChEBI" id="CHEBI:456216"/>
        <dbReference type="EC" id="2.7.4.9"/>
    </reaction>
</comment>
<keyword evidence="3 8" id="KW-0545">Nucleotide biosynthesis</keyword>
<sequence>MTAPGRKGRLVVVEGVDGSGKSTLAAALHRRLTGAGVPSVLTFEPTTGPFGRRLRESFTSPGRLPPGEELALFLADRREHVAQVIAPALAAGKVVVCDRYYFSTMAYQGARGLDPDEIRRTNEAFAPVPDLVLLLVLPVAEALRRIREKRGEAPNNFEAQADLERVAAAFDRLEAPFLHRLDARQPAEVLLEAAWARVRPLVPAAGPVKAPGAPAVGLPRP</sequence>
<dbReference type="HAMAP" id="MF_00165">
    <property type="entry name" value="Thymidylate_kinase"/>
    <property type="match status" value="1"/>
</dbReference>
<keyword evidence="6 8" id="KW-0067">ATP-binding</keyword>
<evidence type="ECO:0000256" key="4">
    <source>
        <dbReference type="ARBA" id="ARBA00022741"/>
    </source>
</evidence>
<evidence type="ECO:0000256" key="8">
    <source>
        <dbReference type="HAMAP-Rule" id="MF_00165"/>
    </source>
</evidence>
<reference evidence="10 11" key="1">
    <citation type="submission" date="2020-02" db="EMBL/GenBank/DDBJ databases">
        <title>Comparative genomics of sulfur disproportionating microorganisms.</title>
        <authorList>
            <person name="Ward L.M."/>
            <person name="Bertran E."/>
            <person name="Johnston D.T."/>
        </authorList>
    </citation>
    <scope>NUCLEOTIDE SEQUENCE [LARGE SCALE GENOMIC DNA]</scope>
    <source>
        <strain evidence="10 11">DSM 100025</strain>
    </source>
</reference>
<keyword evidence="11" id="KW-1185">Reference proteome</keyword>
<dbReference type="GO" id="GO:0006227">
    <property type="term" value="P:dUDP biosynthetic process"/>
    <property type="evidence" value="ECO:0007669"/>
    <property type="project" value="TreeGrafter"/>
</dbReference>
<keyword evidence="4 8" id="KW-0547">Nucleotide-binding</keyword>
<dbReference type="InterPro" id="IPR018094">
    <property type="entry name" value="Thymidylate_kinase"/>
</dbReference>
<dbReference type="InterPro" id="IPR039430">
    <property type="entry name" value="Thymidylate_kin-like_dom"/>
</dbReference>
<dbReference type="CDD" id="cd01672">
    <property type="entry name" value="TMPK"/>
    <property type="match status" value="1"/>
</dbReference>
<evidence type="ECO:0000256" key="3">
    <source>
        <dbReference type="ARBA" id="ARBA00022727"/>
    </source>
</evidence>
<evidence type="ECO:0000313" key="10">
    <source>
        <dbReference type="EMBL" id="NDY43613.1"/>
    </source>
</evidence>
<protein>
    <recommendedName>
        <fullName evidence="8">Thymidylate kinase</fullName>
        <ecNumber evidence="8">2.7.4.9</ecNumber>
    </recommendedName>
    <alternativeName>
        <fullName evidence="8">dTMP kinase</fullName>
    </alternativeName>
</protein>
<dbReference type="GO" id="GO:0005524">
    <property type="term" value="F:ATP binding"/>
    <property type="evidence" value="ECO:0007669"/>
    <property type="project" value="UniProtKB-UniRule"/>
</dbReference>
<evidence type="ECO:0000256" key="7">
    <source>
        <dbReference type="ARBA" id="ARBA00048743"/>
    </source>
</evidence>
<dbReference type="Proteomes" id="UP000469346">
    <property type="component" value="Unassembled WGS sequence"/>
</dbReference>
<dbReference type="Gene3D" id="3.40.50.300">
    <property type="entry name" value="P-loop containing nucleotide triphosphate hydrolases"/>
    <property type="match status" value="1"/>
</dbReference>
<keyword evidence="5 8" id="KW-0418">Kinase</keyword>
<proteinExistence type="inferred from homology"/>
<keyword evidence="2 8" id="KW-0808">Transferase</keyword>
<evidence type="ECO:0000256" key="6">
    <source>
        <dbReference type="ARBA" id="ARBA00022840"/>
    </source>
</evidence>
<evidence type="ECO:0000313" key="11">
    <source>
        <dbReference type="Proteomes" id="UP000469346"/>
    </source>
</evidence>
<dbReference type="RefSeq" id="WP_163299990.1">
    <property type="nucleotide sequence ID" value="NZ_JAAGRR010000235.1"/>
</dbReference>
<evidence type="ECO:0000256" key="5">
    <source>
        <dbReference type="ARBA" id="ARBA00022777"/>
    </source>
</evidence>
<dbReference type="InterPro" id="IPR027417">
    <property type="entry name" value="P-loop_NTPase"/>
</dbReference>
<dbReference type="NCBIfam" id="TIGR00041">
    <property type="entry name" value="DTMP_kinase"/>
    <property type="match status" value="1"/>
</dbReference>
<feature type="domain" description="Thymidylate kinase-like" evidence="9">
    <location>
        <begin position="13"/>
        <end position="190"/>
    </location>
</feature>
<comment type="similarity">
    <text evidence="1 8">Belongs to the thymidylate kinase family.</text>
</comment>
<evidence type="ECO:0000259" key="9">
    <source>
        <dbReference type="Pfam" id="PF02223"/>
    </source>
</evidence>
<gene>
    <name evidence="8 10" type="primary">tmk</name>
    <name evidence="10" type="ORF">G3N55_12290</name>
</gene>
<name>A0A6N9TU47_DISTH</name>
<accession>A0A6N9TU47</accession>
<dbReference type="GO" id="GO:0006235">
    <property type="term" value="P:dTTP biosynthetic process"/>
    <property type="evidence" value="ECO:0007669"/>
    <property type="project" value="UniProtKB-UniRule"/>
</dbReference>
<feature type="binding site" evidence="8">
    <location>
        <begin position="15"/>
        <end position="22"/>
    </location>
    <ligand>
        <name>ATP</name>
        <dbReference type="ChEBI" id="CHEBI:30616"/>
    </ligand>
</feature>
<dbReference type="Pfam" id="PF02223">
    <property type="entry name" value="Thymidylate_kin"/>
    <property type="match status" value="1"/>
</dbReference>
<dbReference type="AlphaFoldDB" id="A0A6N9TU47"/>
<dbReference type="SUPFAM" id="SSF52540">
    <property type="entry name" value="P-loop containing nucleoside triphosphate hydrolases"/>
    <property type="match status" value="1"/>
</dbReference>
<dbReference type="PANTHER" id="PTHR10344">
    <property type="entry name" value="THYMIDYLATE KINASE"/>
    <property type="match status" value="1"/>
</dbReference>
<dbReference type="PROSITE" id="PS01331">
    <property type="entry name" value="THYMIDYLATE_KINASE"/>
    <property type="match status" value="1"/>
</dbReference>
<dbReference type="EMBL" id="JAAGRR010000235">
    <property type="protein sequence ID" value="NDY43613.1"/>
    <property type="molecule type" value="Genomic_DNA"/>
</dbReference>
<dbReference type="EC" id="2.7.4.9" evidence="8"/>
<dbReference type="GO" id="GO:0004798">
    <property type="term" value="F:dTMP kinase activity"/>
    <property type="evidence" value="ECO:0007669"/>
    <property type="project" value="UniProtKB-UniRule"/>
</dbReference>
<comment type="caution">
    <text evidence="10">The sequence shown here is derived from an EMBL/GenBank/DDBJ whole genome shotgun (WGS) entry which is preliminary data.</text>
</comment>
<dbReference type="InterPro" id="IPR018095">
    <property type="entry name" value="Thymidylate_kin_CS"/>
</dbReference>